<dbReference type="SUPFAM" id="SSF82199">
    <property type="entry name" value="SET domain"/>
    <property type="match status" value="1"/>
</dbReference>
<dbReference type="GeneID" id="54571404"/>
<dbReference type="Gene3D" id="1.25.40.10">
    <property type="entry name" value="Tetratricopeptide repeat domain"/>
    <property type="match status" value="1"/>
</dbReference>
<gene>
    <name evidence="3" type="ORF">M409DRAFT_69105</name>
</gene>
<evidence type="ECO:0000259" key="2">
    <source>
        <dbReference type="PROSITE" id="PS50280"/>
    </source>
</evidence>
<dbReference type="OrthoDB" id="265717at2759"/>
<feature type="compositionally biased region" description="Low complexity" evidence="1">
    <location>
        <begin position="33"/>
        <end position="44"/>
    </location>
</feature>
<dbReference type="InterPro" id="IPR011990">
    <property type="entry name" value="TPR-like_helical_dom_sf"/>
</dbReference>
<accession>A0A6A6C651</accession>
<dbReference type="RefSeq" id="XP_033663420.1">
    <property type="nucleotide sequence ID" value="XM_033818132.1"/>
</dbReference>
<name>A0A6A6C651_ZASCE</name>
<dbReference type="AlphaFoldDB" id="A0A6A6C651"/>
<dbReference type="Gene3D" id="2.170.270.10">
    <property type="entry name" value="SET domain"/>
    <property type="match status" value="1"/>
</dbReference>
<evidence type="ECO:0000313" key="3">
    <source>
        <dbReference type="EMBL" id="KAF2162531.1"/>
    </source>
</evidence>
<dbReference type="Proteomes" id="UP000799537">
    <property type="component" value="Unassembled WGS sequence"/>
</dbReference>
<feature type="region of interest" description="Disordered" evidence="1">
    <location>
        <begin position="1"/>
        <end position="44"/>
    </location>
</feature>
<dbReference type="SMART" id="SM00317">
    <property type="entry name" value="SET"/>
    <property type="match status" value="1"/>
</dbReference>
<dbReference type="InterPro" id="IPR046341">
    <property type="entry name" value="SET_dom_sf"/>
</dbReference>
<protein>
    <recommendedName>
        <fullName evidence="2">SET domain-containing protein</fullName>
    </recommendedName>
</protein>
<dbReference type="InterPro" id="IPR053185">
    <property type="entry name" value="SET_domain_protein"/>
</dbReference>
<dbReference type="PANTHER" id="PTHR47332">
    <property type="entry name" value="SET DOMAIN-CONTAINING PROTEIN 5"/>
    <property type="match status" value="1"/>
</dbReference>
<feature type="compositionally biased region" description="Polar residues" evidence="1">
    <location>
        <begin position="1"/>
        <end position="19"/>
    </location>
</feature>
<sequence length="389" mass="43500">MNTPDTESGSPTKSTSSPLKATAAEFTPSPQPQQSAAFESFSSSHKPFPPHQLFNIRSSARGGVGVFAARDIPLGARIICDSPLLKIPTNQLYLVWGPYCRLGNDEKRQFDALYFWENNQLHLEQASRMFLLDPTDEAIESDDEEELIAEHVRVMGTFAVNNFEMSKGALGLFPNAARLNHSCVPNVHHSYNPTMNKLTVHAVRDIRQGEELVMNYIGQECHFWSHTMRWEYLRARYGFTCQCEACSDPSTTSDNRHEALGALIWGIEEFKKGEPLDEPHFLIPSSGPEALAQAEGVITILLQQGLLALELTRAYRLASSLAMDLGYHQKALEYASNEAEVEKNIFGTELDDLKKKGVASEVWIKNMYAMLEQTGPKKKGPHSRKKDAV</sequence>
<organism evidence="3 4">
    <name type="scientific">Zasmidium cellare ATCC 36951</name>
    <dbReference type="NCBI Taxonomy" id="1080233"/>
    <lineage>
        <taxon>Eukaryota</taxon>
        <taxon>Fungi</taxon>
        <taxon>Dikarya</taxon>
        <taxon>Ascomycota</taxon>
        <taxon>Pezizomycotina</taxon>
        <taxon>Dothideomycetes</taxon>
        <taxon>Dothideomycetidae</taxon>
        <taxon>Mycosphaerellales</taxon>
        <taxon>Mycosphaerellaceae</taxon>
        <taxon>Zasmidium</taxon>
    </lineage>
</organism>
<dbReference type="CDD" id="cd20071">
    <property type="entry name" value="SET_SMYD"/>
    <property type="match status" value="1"/>
</dbReference>
<keyword evidence="4" id="KW-1185">Reference proteome</keyword>
<reference evidence="3" key="1">
    <citation type="journal article" date="2020" name="Stud. Mycol.">
        <title>101 Dothideomycetes genomes: a test case for predicting lifestyles and emergence of pathogens.</title>
        <authorList>
            <person name="Haridas S."/>
            <person name="Albert R."/>
            <person name="Binder M."/>
            <person name="Bloem J."/>
            <person name="Labutti K."/>
            <person name="Salamov A."/>
            <person name="Andreopoulos B."/>
            <person name="Baker S."/>
            <person name="Barry K."/>
            <person name="Bills G."/>
            <person name="Bluhm B."/>
            <person name="Cannon C."/>
            <person name="Castanera R."/>
            <person name="Culley D."/>
            <person name="Daum C."/>
            <person name="Ezra D."/>
            <person name="Gonzalez J."/>
            <person name="Henrissat B."/>
            <person name="Kuo A."/>
            <person name="Liang C."/>
            <person name="Lipzen A."/>
            <person name="Lutzoni F."/>
            <person name="Magnuson J."/>
            <person name="Mondo S."/>
            <person name="Nolan M."/>
            <person name="Ohm R."/>
            <person name="Pangilinan J."/>
            <person name="Park H.-J."/>
            <person name="Ramirez L."/>
            <person name="Alfaro M."/>
            <person name="Sun H."/>
            <person name="Tritt A."/>
            <person name="Yoshinaga Y."/>
            <person name="Zwiers L.-H."/>
            <person name="Turgeon B."/>
            <person name="Goodwin S."/>
            <person name="Spatafora J."/>
            <person name="Crous P."/>
            <person name="Grigoriev I."/>
        </authorList>
    </citation>
    <scope>NUCLEOTIDE SEQUENCE</scope>
    <source>
        <strain evidence="3">ATCC 36951</strain>
    </source>
</reference>
<dbReference type="InterPro" id="IPR001214">
    <property type="entry name" value="SET_dom"/>
</dbReference>
<dbReference type="PROSITE" id="PS50280">
    <property type="entry name" value="SET"/>
    <property type="match status" value="1"/>
</dbReference>
<evidence type="ECO:0000256" key="1">
    <source>
        <dbReference type="SAM" id="MobiDB-lite"/>
    </source>
</evidence>
<dbReference type="EMBL" id="ML993613">
    <property type="protein sequence ID" value="KAF2162531.1"/>
    <property type="molecule type" value="Genomic_DNA"/>
</dbReference>
<proteinExistence type="predicted"/>
<dbReference type="Pfam" id="PF00856">
    <property type="entry name" value="SET"/>
    <property type="match status" value="1"/>
</dbReference>
<dbReference type="PANTHER" id="PTHR47332:SF4">
    <property type="entry name" value="SET DOMAIN-CONTAINING PROTEIN 5"/>
    <property type="match status" value="1"/>
</dbReference>
<evidence type="ECO:0000313" key="4">
    <source>
        <dbReference type="Proteomes" id="UP000799537"/>
    </source>
</evidence>
<feature type="domain" description="SET" evidence="2">
    <location>
        <begin position="49"/>
        <end position="217"/>
    </location>
</feature>